<evidence type="ECO:0000313" key="3">
    <source>
        <dbReference type="EMBL" id="EWG55889.1"/>
    </source>
</evidence>
<dbReference type="Proteomes" id="UP000009096">
    <property type="component" value="Chromosome 10"/>
</dbReference>
<sequence>MVQSKRIVAALAYLIIIGVSGSPCKPHNPTATTETASFVTSQSTVSGSSTILPSATETGSVTESTVLIESTAAIDTTTAIEASTTGFSSTIETTTTAVATTSSAAAEIPCANQIYRGNALSRGYKETEAASEQECWENCVDDENCNSWFYLTAGACNLYTDTLSQFSTPSNEEGLLIGSRNCSPRDYEECNDNIGFGWIDKQPDDHTSNVLLETDCAHLCMKNGLCDVWQYDSLSQTCNMFSGSFSDIATLDSEGTAIGRKMLIGARSCSSDFFKPVLGACNGEMAWGNNWPQPYRSFNQYSTVATCARACSIDPMCLSWYVWDGHGDCEFSQLVLWRDPTDIATAGSRNCGVP</sequence>
<dbReference type="OrthoDB" id="5094340at2759"/>
<protein>
    <recommendedName>
        <fullName evidence="2">Apple domain-containing protein</fullName>
    </recommendedName>
</protein>
<dbReference type="RefSeq" id="XP_018762080.1">
    <property type="nucleotide sequence ID" value="XM_018906856.1"/>
</dbReference>
<dbReference type="EMBL" id="DS022265">
    <property type="protein sequence ID" value="EWG55889.1"/>
    <property type="molecule type" value="Genomic_DNA"/>
</dbReference>
<dbReference type="GeneID" id="30074491"/>
<dbReference type="PROSITE" id="PS50948">
    <property type="entry name" value="PAN"/>
    <property type="match status" value="1"/>
</dbReference>
<dbReference type="InterPro" id="IPR003609">
    <property type="entry name" value="Pan_app"/>
</dbReference>
<gene>
    <name evidence="3" type="ORF">FVEG_17615</name>
</gene>
<evidence type="ECO:0000313" key="4">
    <source>
        <dbReference type="Proteomes" id="UP000009096"/>
    </source>
</evidence>
<feature type="chain" id="PRO_5004899654" description="Apple domain-containing protein" evidence="1">
    <location>
        <begin position="22"/>
        <end position="354"/>
    </location>
</feature>
<name>W7N837_GIBM7</name>
<dbReference type="AlphaFoldDB" id="W7N837"/>
<dbReference type="VEuPathDB" id="FungiDB:FVEG_17615"/>
<reference evidence="3 4" key="1">
    <citation type="journal article" date="2010" name="Nature">
        <title>Comparative genomics reveals mobile pathogenicity chromosomes in Fusarium.</title>
        <authorList>
            <person name="Ma L.J."/>
            <person name="van der Does H.C."/>
            <person name="Borkovich K.A."/>
            <person name="Coleman J.J."/>
            <person name="Daboussi M.J."/>
            <person name="Di Pietro A."/>
            <person name="Dufresne M."/>
            <person name="Freitag M."/>
            <person name="Grabherr M."/>
            <person name="Henrissat B."/>
            <person name="Houterman P.M."/>
            <person name="Kang S."/>
            <person name="Shim W.B."/>
            <person name="Woloshuk C."/>
            <person name="Xie X."/>
            <person name="Xu J.R."/>
            <person name="Antoniw J."/>
            <person name="Baker S.E."/>
            <person name="Bluhm B.H."/>
            <person name="Breakspear A."/>
            <person name="Brown D.W."/>
            <person name="Butchko R.A."/>
            <person name="Chapman S."/>
            <person name="Coulson R."/>
            <person name="Coutinho P.M."/>
            <person name="Danchin E.G."/>
            <person name="Diener A."/>
            <person name="Gale L.R."/>
            <person name="Gardiner D.M."/>
            <person name="Goff S."/>
            <person name="Hammond-Kosack K.E."/>
            <person name="Hilburn K."/>
            <person name="Hua-Van A."/>
            <person name="Jonkers W."/>
            <person name="Kazan K."/>
            <person name="Kodira C.D."/>
            <person name="Koehrsen M."/>
            <person name="Kumar L."/>
            <person name="Lee Y.H."/>
            <person name="Li L."/>
            <person name="Manners J.M."/>
            <person name="Miranda-Saavedra D."/>
            <person name="Mukherjee M."/>
            <person name="Park G."/>
            <person name="Park J."/>
            <person name="Park S.Y."/>
            <person name="Proctor R.H."/>
            <person name="Regev A."/>
            <person name="Ruiz-Roldan M.C."/>
            <person name="Sain D."/>
            <person name="Sakthikumar S."/>
            <person name="Sykes S."/>
            <person name="Schwartz D.C."/>
            <person name="Turgeon B.G."/>
            <person name="Wapinski I."/>
            <person name="Yoder O."/>
            <person name="Young S."/>
            <person name="Zeng Q."/>
            <person name="Zhou S."/>
            <person name="Galagan J."/>
            <person name="Cuomo C.A."/>
            <person name="Kistler H.C."/>
            <person name="Rep M."/>
        </authorList>
    </citation>
    <scope>NUCLEOTIDE SEQUENCE [LARGE SCALE GENOMIC DNA]</scope>
    <source>
        <strain evidence="4">M3125 / FGSC 7600</strain>
    </source>
</reference>
<feature type="domain" description="Apple" evidence="2">
    <location>
        <begin position="110"/>
        <end position="182"/>
    </location>
</feature>
<organism evidence="3 4">
    <name type="scientific">Gibberella moniliformis (strain M3125 / FGSC 7600)</name>
    <name type="common">Maize ear and stalk rot fungus</name>
    <name type="synonym">Fusarium verticillioides</name>
    <dbReference type="NCBI Taxonomy" id="334819"/>
    <lineage>
        <taxon>Eukaryota</taxon>
        <taxon>Fungi</taxon>
        <taxon>Dikarya</taxon>
        <taxon>Ascomycota</taxon>
        <taxon>Pezizomycotina</taxon>
        <taxon>Sordariomycetes</taxon>
        <taxon>Hypocreomycetidae</taxon>
        <taxon>Hypocreales</taxon>
        <taxon>Nectriaceae</taxon>
        <taxon>Fusarium</taxon>
        <taxon>Fusarium fujikuroi species complex</taxon>
    </lineage>
</organism>
<proteinExistence type="predicted"/>
<evidence type="ECO:0000256" key="1">
    <source>
        <dbReference type="SAM" id="SignalP"/>
    </source>
</evidence>
<dbReference type="Pfam" id="PF14295">
    <property type="entry name" value="PAN_4"/>
    <property type="match status" value="3"/>
</dbReference>
<dbReference type="Gene3D" id="3.50.4.10">
    <property type="entry name" value="Hepatocyte Growth Factor"/>
    <property type="match status" value="2"/>
</dbReference>
<dbReference type="KEGG" id="fvr:FVEG_17615"/>
<keyword evidence="1" id="KW-0732">Signal</keyword>
<feature type="signal peptide" evidence="1">
    <location>
        <begin position="1"/>
        <end position="21"/>
    </location>
</feature>
<accession>W7N837</accession>
<evidence type="ECO:0000259" key="2">
    <source>
        <dbReference type="PROSITE" id="PS50948"/>
    </source>
</evidence>
<keyword evidence="4" id="KW-1185">Reference proteome</keyword>
<dbReference type="EMBL" id="CM000587">
    <property type="protein sequence ID" value="EWG55889.1"/>
    <property type="molecule type" value="Genomic_DNA"/>
</dbReference>